<comment type="caution">
    <text evidence="1">The sequence shown here is derived from an EMBL/GenBank/DDBJ whole genome shotgun (WGS) entry which is preliminary data.</text>
</comment>
<reference evidence="1 2" key="1">
    <citation type="submission" date="2020-08" db="EMBL/GenBank/DDBJ databases">
        <title>Putative novel bacterial strains isolated from necrotic wheat leaf tissues caused by Xanthomonas translucens.</title>
        <authorList>
            <person name="Tambong J.T."/>
        </authorList>
    </citation>
    <scope>NUCLEOTIDE SEQUENCE [LARGE SCALE GENOMIC DNA]</scope>
    <source>
        <strain evidence="2">DOAB 1063</strain>
    </source>
</reference>
<keyword evidence="2" id="KW-1185">Reference proteome</keyword>
<gene>
    <name evidence="1" type="ORF">H8S47_16750</name>
</gene>
<dbReference type="RefSeq" id="WP_187504916.1">
    <property type="nucleotide sequence ID" value="NZ_CP162536.1"/>
</dbReference>
<name>A0ABR7AS93_9SPHN</name>
<accession>A0ABR7AS93</accession>
<evidence type="ECO:0000313" key="2">
    <source>
        <dbReference type="Proteomes" id="UP000597613"/>
    </source>
</evidence>
<organism evidence="1 2">
    <name type="scientific">Sphingomonas albertensis</name>
    <dbReference type="NCBI Taxonomy" id="2762591"/>
    <lineage>
        <taxon>Bacteria</taxon>
        <taxon>Pseudomonadati</taxon>
        <taxon>Pseudomonadota</taxon>
        <taxon>Alphaproteobacteria</taxon>
        <taxon>Sphingomonadales</taxon>
        <taxon>Sphingomonadaceae</taxon>
        <taxon>Sphingomonas</taxon>
    </lineage>
</organism>
<evidence type="ECO:0000313" key="1">
    <source>
        <dbReference type="EMBL" id="MBC3943329.1"/>
    </source>
</evidence>
<sequence>MTRHTPSPTANAQDVTDTGEVFDLNARDDQPFMDAWCEMEAKGFTYGDEELESVHLGWLMGRGHLVAAPAMQVAS</sequence>
<dbReference type="EMBL" id="JACONT010000048">
    <property type="protein sequence ID" value="MBC3943329.1"/>
    <property type="molecule type" value="Genomic_DNA"/>
</dbReference>
<protein>
    <submittedName>
        <fullName evidence="1">Uncharacterized protein</fullName>
    </submittedName>
</protein>
<dbReference type="Proteomes" id="UP000597613">
    <property type="component" value="Unassembled WGS sequence"/>
</dbReference>
<proteinExistence type="predicted"/>